<evidence type="ECO:0000313" key="8">
    <source>
        <dbReference type="EMBL" id="GAA49433.1"/>
    </source>
</evidence>
<feature type="compositionally biased region" description="Basic and acidic residues" evidence="5">
    <location>
        <begin position="271"/>
        <end position="296"/>
    </location>
</feature>
<evidence type="ECO:0000256" key="1">
    <source>
        <dbReference type="ARBA" id="ARBA00004173"/>
    </source>
</evidence>
<reference evidence="8" key="1">
    <citation type="journal article" date="2011" name="Genome Biol.">
        <title>The draft genome of the carcinogenic human liver fluke Clonorchis sinensis.</title>
        <authorList>
            <person name="Wang X."/>
            <person name="Chen W."/>
            <person name="Huang Y."/>
            <person name="Sun J."/>
            <person name="Men J."/>
            <person name="Liu H."/>
            <person name="Luo F."/>
            <person name="Guo L."/>
            <person name="Lv X."/>
            <person name="Deng C."/>
            <person name="Zhou C."/>
            <person name="Fan Y."/>
            <person name="Li X."/>
            <person name="Huang L."/>
            <person name="Hu Y."/>
            <person name="Liang C."/>
            <person name="Hu X."/>
            <person name="Xu J."/>
            <person name="Yu X."/>
        </authorList>
    </citation>
    <scope>NUCLEOTIDE SEQUENCE [LARGE SCALE GENOMIC DNA]</scope>
    <source>
        <strain evidence="8">Henan</strain>
    </source>
</reference>
<gene>
    <name evidence="8" type="ORF">CLF_103061</name>
</gene>
<name>G7Y8Z8_CLOSI</name>
<feature type="region of interest" description="Disordered" evidence="5">
    <location>
        <begin position="617"/>
        <end position="644"/>
    </location>
</feature>
<feature type="domain" description="TLDc" evidence="7">
    <location>
        <begin position="460"/>
        <end position="667"/>
    </location>
</feature>
<feature type="compositionally biased region" description="Low complexity" evidence="5">
    <location>
        <begin position="336"/>
        <end position="350"/>
    </location>
</feature>
<evidence type="ECO:0000256" key="5">
    <source>
        <dbReference type="SAM" id="MobiDB-lite"/>
    </source>
</evidence>
<sequence>VKPGDSLSAIAAQFGYVTPTQLARINRLSLIGCGLPPVFPGQKLLVPTLNRGSLDPLKIRRAPGTALRVRASTTIQTIQHSSECEFNINPNFYSQTRRTISDSSRIDEENERQFVKVPVQRLLPDGKLVDGVLLITPDALCFDAAQLALAQKRAYLAQHPSLSSTDNSPRHRGATGDSSTATVTTTPSRPSTPEITTTIPKELMDLGLCIPLSAISSMTTLKKFVQRRSSNQHCELYPGGWFSYVTTLLSPFSDQTPSHIHQHHSSVDVSESNKSDSTQDDRHETGVPRDLGDHSQVDSGVAGDVFDAPSELPPHQVMTEPVEHRTTNGTDHPVDSSPSSRNSSASANGSHTEDIKDNDFIILEAENSLFLRLMLVHEAKQIPLEHTFKIPTDRIAEVFAFLLRAGVGANHNKRLTSSSSSHLVDDEHNKSLSRRSMVEEALECMESATPLPGMYNGTSAILSDDMLEDLGANFPTHWIGSNLRLVYKTEQDGYSLHTLYRKAREVTGGVLLLIRDTSGMVFGALMSETMHCSQHFYGTGETCVFHWSPDFKRYDWTKKNYFFMRGSPASFQIGGQSGRNAIWFDEALKYGRSEPTDTFDNPILSGRLAEFQFASLSNPDNTSTDQENDNPRDDPDTNVVSPNHSVASADVDSIPFLIDCLELWELLVLDYCNRVSIRRSRKTFRNNWTYSIKCLVWPFDNKLGTTKHRAPDRPLRDLPLP</sequence>
<keyword evidence="3" id="KW-0496">Mitochondrion</keyword>
<dbReference type="GO" id="GO:0006979">
    <property type="term" value="P:response to oxidative stress"/>
    <property type="evidence" value="ECO:0007669"/>
    <property type="project" value="TreeGrafter"/>
</dbReference>
<dbReference type="InterPro" id="IPR006571">
    <property type="entry name" value="TLDc_dom"/>
</dbReference>
<feature type="non-terminal residue" evidence="8">
    <location>
        <position position="1"/>
    </location>
</feature>
<reference key="2">
    <citation type="submission" date="2011-10" db="EMBL/GenBank/DDBJ databases">
        <title>The genome and transcriptome sequence of Clonorchis sinensis provide insights into the carcinogenic liver fluke.</title>
        <authorList>
            <person name="Wang X."/>
            <person name="Huang Y."/>
            <person name="Chen W."/>
            <person name="Liu H."/>
            <person name="Guo L."/>
            <person name="Chen Y."/>
            <person name="Luo F."/>
            <person name="Zhou W."/>
            <person name="Sun J."/>
            <person name="Mao Q."/>
            <person name="Liang P."/>
            <person name="Zhou C."/>
            <person name="Tian Y."/>
            <person name="Men J."/>
            <person name="Lv X."/>
            <person name="Huang L."/>
            <person name="Zhou J."/>
            <person name="Hu Y."/>
            <person name="Li R."/>
            <person name="Zhang F."/>
            <person name="Lei H."/>
            <person name="Li X."/>
            <person name="Hu X."/>
            <person name="Liang C."/>
            <person name="Xu J."/>
            <person name="Wu Z."/>
            <person name="Yu X."/>
        </authorList>
    </citation>
    <scope>NUCLEOTIDE SEQUENCE</scope>
    <source>
        <strain>Henan</strain>
    </source>
</reference>
<dbReference type="PANTHER" id="PTHR23354:SF62">
    <property type="entry name" value="MUSTARD, ISOFORM V"/>
    <property type="match status" value="1"/>
</dbReference>
<keyword evidence="9" id="KW-1185">Reference proteome</keyword>
<organism evidence="8 9">
    <name type="scientific">Clonorchis sinensis</name>
    <name type="common">Chinese liver fluke</name>
    <dbReference type="NCBI Taxonomy" id="79923"/>
    <lineage>
        <taxon>Eukaryota</taxon>
        <taxon>Metazoa</taxon>
        <taxon>Spiralia</taxon>
        <taxon>Lophotrochozoa</taxon>
        <taxon>Platyhelminthes</taxon>
        <taxon>Trematoda</taxon>
        <taxon>Digenea</taxon>
        <taxon>Opisthorchiida</taxon>
        <taxon>Opisthorchiata</taxon>
        <taxon>Opisthorchiidae</taxon>
        <taxon>Clonorchis</taxon>
    </lineage>
</organism>
<dbReference type="Gene3D" id="3.10.350.10">
    <property type="entry name" value="LysM domain"/>
    <property type="match status" value="1"/>
</dbReference>
<evidence type="ECO:0000259" key="7">
    <source>
        <dbReference type="PROSITE" id="PS51886"/>
    </source>
</evidence>
<accession>G7Y8Z8</accession>
<evidence type="ECO:0000256" key="3">
    <source>
        <dbReference type="ARBA" id="ARBA00023128"/>
    </source>
</evidence>
<dbReference type="EMBL" id="DF142959">
    <property type="protein sequence ID" value="GAA49433.1"/>
    <property type="molecule type" value="Genomic_DNA"/>
</dbReference>
<evidence type="ECO:0000313" key="9">
    <source>
        <dbReference type="Proteomes" id="UP000008909"/>
    </source>
</evidence>
<feature type="compositionally biased region" description="Low complexity" evidence="5">
    <location>
        <begin position="175"/>
        <end position="196"/>
    </location>
</feature>
<dbReference type="Pfam" id="PF01476">
    <property type="entry name" value="LysM"/>
    <property type="match status" value="1"/>
</dbReference>
<dbReference type="GO" id="GO:0005634">
    <property type="term" value="C:nucleus"/>
    <property type="evidence" value="ECO:0007669"/>
    <property type="project" value="TreeGrafter"/>
</dbReference>
<dbReference type="PROSITE" id="PS51886">
    <property type="entry name" value="TLDC"/>
    <property type="match status" value="1"/>
</dbReference>
<feature type="domain" description="LysM" evidence="6">
    <location>
        <begin position="1"/>
        <end position="46"/>
    </location>
</feature>
<comment type="subcellular location">
    <subcellularLocation>
        <location evidence="1">Mitochondrion</location>
    </subcellularLocation>
</comment>
<evidence type="ECO:0000256" key="4">
    <source>
        <dbReference type="ARBA" id="ARBA00040604"/>
    </source>
</evidence>
<dbReference type="PROSITE" id="PS51782">
    <property type="entry name" value="LYSM"/>
    <property type="match status" value="1"/>
</dbReference>
<dbReference type="Proteomes" id="UP000008909">
    <property type="component" value="Unassembled WGS sequence"/>
</dbReference>
<protein>
    <recommendedName>
        <fullName evidence="4">Oxidation resistance protein 1</fullName>
    </recommendedName>
</protein>
<comment type="similarity">
    <text evidence="2">Belongs to the OXR1 family.</text>
</comment>
<dbReference type="Pfam" id="PF07534">
    <property type="entry name" value="TLD"/>
    <property type="match status" value="1"/>
</dbReference>
<evidence type="ECO:0000259" key="6">
    <source>
        <dbReference type="PROSITE" id="PS51782"/>
    </source>
</evidence>
<proteinExistence type="inferred from homology"/>
<dbReference type="AlphaFoldDB" id="G7Y8Z8"/>
<feature type="region of interest" description="Disordered" evidence="5">
    <location>
        <begin position="255"/>
        <end position="353"/>
    </location>
</feature>
<evidence type="ECO:0000256" key="2">
    <source>
        <dbReference type="ARBA" id="ARBA00009540"/>
    </source>
</evidence>
<dbReference type="PANTHER" id="PTHR23354">
    <property type="entry name" value="NUCLEOLAR PROTEIN 7/ESTROGEN RECEPTOR COACTIVATOR-RELATED"/>
    <property type="match status" value="1"/>
</dbReference>
<dbReference type="SMART" id="SM00584">
    <property type="entry name" value="TLDc"/>
    <property type="match status" value="1"/>
</dbReference>
<dbReference type="CDD" id="cd00118">
    <property type="entry name" value="LysM"/>
    <property type="match status" value="1"/>
</dbReference>
<feature type="region of interest" description="Disordered" evidence="5">
    <location>
        <begin position="160"/>
        <end position="196"/>
    </location>
</feature>
<dbReference type="InterPro" id="IPR036779">
    <property type="entry name" value="LysM_dom_sf"/>
</dbReference>
<dbReference type="InterPro" id="IPR018392">
    <property type="entry name" value="LysM"/>
</dbReference>
<dbReference type="GO" id="GO:0005739">
    <property type="term" value="C:mitochondrion"/>
    <property type="evidence" value="ECO:0007669"/>
    <property type="project" value="UniProtKB-SubCell"/>
</dbReference>